<accession>A0ABR6UD50</accession>
<reference evidence="2 3" key="1">
    <citation type="submission" date="2020-08" db="EMBL/GenBank/DDBJ databases">
        <title>novel species in genus Nocardioides.</title>
        <authorList>
            <person name="Zhang G."/>
        </authorList>
    </citation>
    <scope>NUCLEOTIDE SEQUENCE [LARGE SCALE GENOMIC DNA]</scope>
    <source>
        <strain evidence="2 3">SC8A-24</strain>
    </source>
</reference>
<dbReference type="InterPro" id="IPR015020">
    <property type="entry name" value="Rv2525c-like_Glyco_Hydro-like"/>
</dbReference>
<sequence length="734" mass="79171">MADERVSDAQRFINSYNDSRIPKVEVDGKTSWTVMRALTRILQLHIGISTLSDTFGPATLSALKVSYPSIDSSNMVAGINRVIQSALYCKGYDGGNIDGVYNEKVQASVTQLKTNMGVDDVYPGSGLTPKVFKSLLTMDAYVPVMGGTEAVRGVQQWLNATYVDRENFYVIPCDGNFSRDVQKALMLAIQFQIGMSDSVANGVFGPGTQQGLKNNVLTIGSSGTWVQLFTAALLFNKRPEATFSPFFTDSVASVVNAFQSFTKLPVTGKGDFPTWASLLVSYGDNTREGTACDASTSVSDARLVSLIGAGYQTIGRYLCNVPGSSFNKMIQPGELARCAAGGLSVYPIYQTIGTNASYFSYSQGAAAAFNAIEWARFHGFRPGTRIYFAVDFDALDDEVTDYVLPYFRGVDGVMYEHAPLYQIGIYGARNVCSRVSVEGLASASFVLDMSSGYSGNLGYPLPANWAFDQISTVTVGAGSGSIEIDNNISSGRDLGQSSFLPIPVTTDLDVDFDMAWKPALLNDIRSYMETLGYGDTGSPGPEGALRLVSTPEAIDVLMSWDRIATSLARELKMRKSLMQAVLFQEMRHYSRQDVATDGAVIDYYAGTGLSPLSDASTGLGQIYAKTAIEARNHCISAGIIGGLVRDPSDESNLWAIWQRLHTEDTYNISTVPLVLIHAASRIGLSRPGLSQSDADTTATIARYNGTGPAAAGYGGVVFGYYSIFEIYNSIMRNA</sequence>
<name>A0ABR6UD50_9ACTN</name>
<comment type="caution">
    <text evidence="2">The sequence shown here is derived from an EMBL/GenBank/DDBJ whole genome shotgun (WGS) entry which is preliminary data.</text>
</comment>
<dbReference type="InterPro" id="IPR036365">
    <property type="entry name" value="PGBD-like_sf"/>
</dbReference>
<evidence type="ECO:0000313" key="3">
    <source>
        <dbReference type="Proteomes" id="UP000604001"/>
    </source>
</evidence>
<gene>
    <name evidence="2" type="ORF">H7344_18970</name>
</gene>
<protein>
    <submittedName>
        <fullName evidence="2">DUF1906 domain-containing protein</fullName>
    </submittedName>
</protein>
<dbReference type="InterPro" id="IPR017853">
    <property type="entry name" value="GH"/>
</dbReference>
<dbReference type="SUPFAM" id="SSF51445">
    <property type="entry name" value="(Trans)glycosidases"/>
    <property type="match status" value="1"/>
</dbReference>
<dbReference type="EMBL" id="JACMYC010000020">
    <property type="protein sequence ID" value="MBC2962376.1"/>
    <property type="molecule type" value="Genomic_DNA"/>
</dbReference>
<feature type="domain" description="Rv2525c-like glycoside hydrolase-like" evidence="1">
    <location>
        <begin position="308"/>
        <end position="488"/>
    </location>
</feature>
<dbReference type="CDD" id="cd06418">
    <property type="entry name" value="GH25_BacA-like"/>
    <property type="match status" value="1"/>
</dbReference>
<dbReference type="Pfam" id="PF08924">
    <property type="entry name" value="Rv2525c_GlyHyd-like"/>
    <property type="match status" value="1"/>
</dbReference>
<organism evidence="2 3">
    <name type="scientific">Nocardioides deserti</name>
    <dbReference type="NCBI Taxonomy" id="1588644"/>
    <lineage>
        <taxon>Bacteria</taxon>
        <taxon>Bacillati</taxon>
        <taxon>Actinomycetota</taxon>
        <taxon>Actinomycetes</taxon>
        <taxon>Propionibacteriales</taxon>
        <taxon>Nocardioidaceae</taxon>
        <taxon>Nocardioides</taxon>
    </lineage>
</organism>
<evidence type="ECO:0000313" key="2">
    <source>
        <dbReference type="EMBL" id="MBC2962376.1"/>
    </source>
</evidence>
<evidence type="ECO:0000259" key="1">
    <source>
        <dbReference type="Pfam" id="PF08924"/>
    </source>
</evidence>
<dbReference type="Gene3D" id="3.20.20.80">
    <property type="entry name" value="Glycosidases"/>
    <property type="match status" value="1"/>
</dbReference>
<dbReference type="SUPFAM" id="SSF47090">
    <property type="entry name" value="PGBD-like"/>
    <property type="match status" value="1"/>
</dbReference>
<dbReference type="Proteomes" id="UP000604001">
    <property type="component" value="Unassembled WGS sequence"/>
</dbReference>
<proteinExistence type="predicted"/>
<keyword evidence="3" id="KW-1185">Reference proteome</keyword>